<feature type="domain" description="DUF7133" evidence="1">
    <location>
        <begin position="30"/>
        <end position="429"/>
    </location>
</feature>
<dbReference type="InterPro" id="IPR013428">
    <property type="entry name" value="Membrane-bound_put_N"/>
</dbReference>
<dbReference type="SUPFAM" id="SSF50952">
    <property type="entry name" value="Soluble quinoprotein glucose dehydrogenase"/>
    <property type="match status" value="1"/>
</dbReference>
<evidence type="ECO:0000259" key="1">
    <source>
        <dbReference type="Pfam" id="PF23500"/>
    </source>
</evidence>
<keyword evidence="3" id="KW-1185">Reference proteome</keyword>
<dbReference type="InterPro" id="IPR016024">
    <property type="entry name" value="ARM-type_fold"/>
</dbReference>
<dbReference type="InterPro" id="IPR011989">
    <property type="entry name" value="ARM-like"/>
</dbReference>
<name>A0A3N4Q0S6_9BACT</name>
<gene>
    <name evidence="2" type="ORF">EGT74_21420</name>
</gene>
<accession>A0A3N4Q0S6</accession>
<dbReference type="Pfam" id="PF23500">
    <property type="entry name" value="DUF7133"/>
    <property type="match status" value="1"/>
</dbReference>
<dbReference type="InterPro" id="IPR011041">
    <property type="entry name" value="Quinoprot_gluc/sorb_DH_b-prop"/>
</dbReference>
<protein>
    <submittedName>
        <fullName evidence="2">Dehydrogenase</fullName>
    </submittedName>
</protein>
<proteinExistence type="predicted"/>
<dbReference type="InterPro" id="IPR055557">
    <property type="entry name" value="DUF7133"/>
</dbReference>
<reference evidence="2 3" key="1">
    <citation type="submission" date="2018-11" db="EMBL/GenBank/DDBJ databases">
        <title>Chitinophaga lutea sp.nov., isolate from arsenic contaminated soil.</title>
        <authorList>
            <person name="Zong Y."/>
        </authorList>
    </citation>
    <scope>NUCLEOTIDE SEQUENCE [LARGE SCALE GENOMIC DNA]</scope>
    <source>
        <strain evidence="2 3">ZY74</strain>
    </source>
</reference>
<dbReference type="AlphaFoldDB" id="A0A3N4Q0S6"/>
<comment type="caution">
    <text evidence="2">The sequence shown here is derived from an EMBL/GenBank/DDBJ whole genome shotgun (WGS) entry which is preliminary data.</text>
</comment>
<dbReference type="OrthoDB" id="9808161at2"/>
<evidence type="ECO:0000313" key="2">
    <source>
        <dbReference type="EMBL" id="RPE09550.1"/>
    </source>
</evidence>
<dbReference type="EMBL" id="RPDH01000002">
    <property type="protein sequence ID" value="RPE09550.1"/>
    <property type="molecule type" value="Genomic_DNA"/>
</dbReference>
<dbReference type="Gene3D" id="2.120.10.30">
    <property type="entry name" value="TolB, C-terminal domain"/>
    <property type="match status" value="1"/>
</dbReference>
<organism evidence="2 3">
    <name type="scientific">Chitinophaga lutea</name>
    <dbReference type="NCBI Taxonomy" id="2488634"/>
    <lineage>
        <taxon>Bacteria</taxon>
        <taxon>Pseudomonadati</taxon>
        <taxon>Bacteroidota</taxon>
        <taxon>Chitinophagia</taxon>
        <taxon>Chitinophagales</taxon>
        <taxon>Chitinophagaceae</taxon>
        <taxon>Chitinophaga</taxon>
    </lineage>
</organism>
<dbReference type="PANTHER" id="PTHR33546:SF1">
    <property type="entry name" value="LARGE, MULTIFUNCTIONAL SECRETED PROTEIN"/>
    <property type="match status" value="1"/>
</dbReference>
<dbReference type="Proteomes" id="UP000278351">
    <property type="component" value="Unassembled WGS sequence"/>
</dbReference>
<sequence length="705" mass="77390">MQHSSILLAAAGIVLLAGCGGPRYDGPLTPEESIRAMDVAEGFKVEVFAAEPHVKDPVEMVFDEDGNCFVMEMGDYPYKPEKGKGNGKIRQLKDLNGDGRIDTAIVFAEGLPSGTSMLPWQQGLLVTAAPDILFMKDTDGDGKADSTEVIFTGFFEDNSEAQITSLRYGVDNWIYANNNGQKGVVTFKRKPDAPAIKVGGGDFRFRLDKGLFEVEAGVGQFGLAMNDYGHRFFTQNTLHIQTAPIPWRYLHRHEFLPAYKAVANIYKDTPVVYQLSKTPYWREERTSRRQKAYDEQGLGRKEYERGHFTGASGGTDYNGTGFPEEYYGTIFTAEVACNLVHRDRIDTLHNGPFFAARRPASELKREFISSSDSWFRPVNLANAPDGWLYLIDMYRQHIETPVSIPEDLKKDMDFMLGNQYGRIYRIVPANATAKHNLQPGLRSKTTAELVALLGHGSRWWRTNAQRLLVERKDAAAIPLLTEMFNTATDEKARLHAMYTLEGLDALNGSLVLKAMKDAAAGIREHAAILAERYPECLPALVELSADSVPLVAFQATLSLGEFPIGKTMPALAAVLEKHAKDKWFQSAILSSPGGISMEFLQHLQTSGALQKEGRSDKGGYLTTFAHAVAARNAAGEVSRLLGLAPQLDEKYQVAILNGAATGLKATKNKTAADAAFAPALAVLEQSSAKKVKDAAAKLAASLKEK</sequence>
<dbReference type="RefSeq" id="WP_123848543.1">
    <property type="nucleotide sequence ID" value="NZ_RPDH01000002.1"/>
</dbReference>
<evidence type="ECO:0000313" key="3">
    <source>
        <dbReference type="Proteomes" id="UP000278351"/>
    </source>
</evidence>
<dbReference type="SUPFAM" id="SSF48371">
    <property type="entry name" value="ARM repeat"/>
    <property type="match status" value="1"/>
</dbReference>
<dbReference type="PANTHER" id="PTHR33546">
    <property type="entry name" value="LARGE, MULTIFUNCTIONAL SECRETED PROTEIN-RELATED"/>
    <property type="match status" value="1"/>
</dbReference>
<dbReference type="InterPro" id="IPR011042">
    <property type="entry name" value="6-blade_b-propeller_TolB-like"/>
</dbReference>
<dbReference type="NCBIfam" id="TIGR02604">
    <property type="entry name" value="Piru_Ver_Nterm"/>
    <property type="match status" value="1"/>
</dbReference>
<dbReference type="Gene3D" id="1.25.10.10">
    <property type="entry name" value="Leucine-rich Repeat Variant"/>
    <property type="match status" value="1"/>
</dbReference>